<name>A0ABT1Y3E5_9FIRM</name>
<dbReference type="RefSeq" id="WP_157677332.1">
    <property type="nucleotide sequence ID" value="NZ_CP022121.1"/>
</dbReference>
<keyword evidence="2" id="KW-1185">Reference proteome</keyword>
<evidence type="ECO:0008006" key="3">
    <source>
        <dbReference type="Google" id="ProtNLM"/>
    </source>
</evidence>
<sequence>MDFEVDKCQLCGKSLRDYDPLENDNPVSLEKGKELCSSCYQNLIDQETE</sequence>
<organism evidence="1 2">
    <name type="scientific">Dehalobacterium formicoaceticum</name>
    <dbReference type="NCBI Taxonomy" id="51515"/>
    <lineage>
        <taxon>Bacteria</taxon>
        <taxon>Bacillati</taxon>
        <taxon>Bacillota</taxon>
        <taxon>Clostridia</taxon>
        <taxon>Eubacteriales</taxon>
        <taxon>Peptococcaceae</taxon>
        <taxon>Dehalobacterium</taxon>
    </lineage>
</organism>
<evidence type="ECO:0000313" key="1">
    <source>
        <dbReference type="EMBL" id="MCR6545392.1"/>
    </source>
</evidence>
<reference evidence="1 2" key="1">
    <citation type="submission" date="2022-08" db="EMBL/GenBank/DDBJ databases">
        <title>Proteogenomics of the novel Dehalobacterium formicoaceticum strain EZ94 highlights a key role of methyltransferases during anaerobic dichloromethane degradation.</title>
        <authorList>
            <person name="Wasmund K."/>
        </authorList>
    </citation>
    <scope>NUCLEOTIDE SEQUENCE [LARGE SCALE GENOMIC DNA]</scope>
    <source>
        <strain evidence="1 2">EZ94</strain>
    </source>
</reference>
<accession>A0ABT1Y3E5</accession>
<comment type="caution">
    <text evidence="1">The sequence shown here is derived from an EMBL/GenBank/DDBJ whole genome shotgun (WGS) entry which is preliminary data.</text>
</comment>
<gene>
    <name evidence="1" type="ORF">NVS47_07665</name>
</gene>
<proteinExistence type="predicted"/>
<dbReference type="EMBL" id="JANPWE010000003">
    <property type="protein sequence ID" value="MCR6545392.1"/>
    <property type="molecule type" value="Genomic_DNA"/>
</dbReference>
<evidence type="ECO:0000313" key="2">
    <source>
        <dbReference type="Proteomes" id="UP001524944"/>
    </source>
</evidence>
<protein>
    <recommendedName>
        <fullName evidence="3">LIM zinc-binding domain-containing protein</fullName>
    </recommendedName>
</protein>
<dbReference type="Proteomes" id="UP001524944">
    <property type="component" value="Unassembled WGS sequence"/>
</dbReference>